<dbReference type="GO" id="GO:0006412">
    <property type="term" value="P:translation"/>
    <property type="evidence" value="ECO:0007669"/>
    <property type="project" value="UniProtKB-UniRule"/>
</dbReference>
<dbReference type="PANTHER" id="PTHR45987">
    <property type="entry name" value="39S RIBOSOMAL PROTEIN L12"/>
    <property type="match status" value="1"/>
</dbReference>
<gene>
    <name evidence="4" type="primary">rplL</name>
    <name evidence="7" type="ORF">A3F02_01485</name>
</gene>
<dbReference type="SUPFAM" id="SSF48300">
    <property type="entry name" value="Ribosomal protein L7/12, oligomerisation (N-terminal) domain"/>
    <property type="match status" value="1"/>
</dbReference>
<evidence type="ECO:0000256" key="1">
    <source>
        <dbReference type="ARBA" id="ARBA00007197"/>
    </source>
</evidence>
<dbReference type="InterPro" id="IPR000206">
    <property type="entry name" value="Ribosomal_bL12"/>
</dbReference>
<reference evidence="7 8" key="1">
    <citation type="journal article" date="2016" name="Nat. Commun.">
        <title>Thousands of microbial genomes shed light on interconnected biogeochemical processes in an aquifer system.</title>
        <authorList>
            <person name="Anantharaman K."/>
            <person name="Brown C.T."/>
            <person name="Hug L.A."/>
            <person name="Sharon I."/>
            <person name="Castelle C.J."/>
            <person name="Probst A.J."/>
            <person name="Thomas B.C."/>
            <person name="Singh A."/>
            <person name="Wilkins M.J."/>
            <person name="Karaoz U."/>
            <person name="Brodie E.L."/>
            <person name="Williams K.H."/>
            <person name="Hubbard S.S."/>
            <person name="Banfield J.F."/>
        </authorList>
    </citation>
    <scope>NUCLEOTIDE SEQUENCE [LARGE SCALE GENOMIC DNA]</scope>
</reference>
<feature type="domain" description="Large ribosomal subunit protein bL12 C-terminal" evidence="5">
    <location>
        <begin position="54"/>
        <end position="121"/>
    </location>
</feature>
<dbReference type="SUPFAM" id="SSF54736">
    <property type="entry name" value="ClpS-like"/>
    <property type="match status" value="1"/>
</dbReference>
<evidence type="ECO:0000313" key="8">
    <source>
        <dbReference type="Proteomes" id="UP000176666"/>
    </source>
</evidence>
<name>A0A1F5H0S1_9BACT</name>
<dbReference type="Gene3D" id="1.20.5.710">
    <property type="entry name" value="Single helix bin"/>
    <property type="match status" value="1"/>
</dbReference>
<accession>A0A1F5H0S1</accession>
<comment type="function">
    <text evidence="4">Forms part of the ribosomal stalk which helps the ribosome interact with GTP-bound translation factors. Is thus essential for accurate translation.</text>
</comment>
<evidence type="ECO:0000259" key="6">
    <source>
        <dbReference type="Pfam" id="PF16320"/>
    </source>
</evidence>
<evidence type="ECO:0000313" key="7">
    <source>
        <dbReference type="EMBL" id="OGD97627.1"/>
    </source>
</evidence>
<evidence type="ECO:0000256" key="4">
    <source>
        <dbReference type="HAMAP-Rule" id="MF_00368"/>
    </source>
</evidence>
<dbReference type="InterPro" id="IPR036235">
    <property type="entry name" value="Ribosomal_bL12_oligo_N_sf"/>
</dbReference>
<dbReference type="GO" id="GO:0003729">
    <property type="term" value="F:mRNA binding"/>
    <property type="evidence" value="ECO:0007669"/>
    <property type="project" value="TreeGrafter"/>
</dbReference>
<proteinExistence type="inferred from homology"/>
<comment type="caution">
    <text evidence="7">The sequence shown here is derived from an EMBL/GenBank/DDBJ whole genome shotgun (WGS) entry which is preliminary data.</text>
</comment>
<evidence type="ECO:0000256" key="3">
    <source>
        <dbReference type="ARBA" id="ARBA00023274"/>
    </source>
</evidence>
<feature type="domain" description="Large ribosomal subunit protein bL12 oligomerization" evidence="6">
    <location>
        <begin position="2"/>
        <end position="42"/>
    </location>
</feature>
<dbReference type="AlphaFoldDB" id="A0A1F5H0S1"/>
<protein>
    <recommendedName>
        <fullName evidence="4">Large ribosomal subunit protein bL12</fullName>
    </recommendedName>
</protein>
<dbReference type="InterPro" id="IPR014719">
    <property type="entry name" value="Ribosomal_bL12_C/ClpS-like"/>
</dbReference>
<dbReference type="GO" id="GO:0003735">
    <property type="term" value="F:structural constituent of ribosome"/>
    <property type="evidence" value="ECO:0007669"/>
    <property type="project" value="InterPro"/>
</dbReference>
<keyword evidence="2 4" id="KW-0689">Ribosomal protein</keyword>
<dbReference type="Pfam" id="PF00542">
    <property type="entry name" value="Ribosomal_L12"/>
    <property type="match status" value="1"/>
</dbReference>
<organism evidence="7 8">
    <name type="scientific">Candidatus Curtissbacteria bacterium RIFCSPHIGHO2_12_FULL_38_9b</name>
    <dbReference type="NCBI Taxonomy" id="1797720"/>
    <lineage>
        <taxon>Bacteria</taxon>
        <taxon>Candidatus Curtissiibacteriota</taxon>
    </lineage>
</organism>
<dbReference type="Pfam" id="PF16320">
    <property type="entry name" value="Ribosomal_L12_N"/>
    <property type="match status" value="1"/>
</dbReference>
<dbReference type="Proteomes" id="UP000176666">
    <property type="component" value="Unassembled WGS sequence"/>
</dbReference>
<sequence length="121" mass="12460">MISEIEKLSVLDLSELVKALETKFGVTAQAPVATVSAAGASASSEEGASEQTTFNVILADSGANKISVIKAVREIVPTLGLKEAKDLVDAAPKPVVEGVNKENANEAKTKLEAAGAKVELK</sequence>
<evidence type="ECO:0000256" key="2">
    <source>
        <dbReference type="ARBA" id="ARBA00022980"/>
    </source>
</evidence>
<dbReference type="Gene3D" id="3.30.1390.10">
    <property type="match status" value="1"/>
</dbReference>
<dbReference type="FunFam" id="3.30.1390.10:FF:000001">
    <property type="entry name" value="50S ribosomal protein L7/L12"/>
    <property type="match status" value="1"/>
</dbReference>
<evidence type="ECO:0000259" key="5">
    <source>
        <dbReference type="Pfam" id="PF00542"/>
    </source>
</evidence>
<dbReference type="GO" id="GO:0022625">
    <property type="term" value="C:cytosolic large ribosomal subunit"/>
    <property type="evidence" value="ECO:0007669"/>
    <property type="project" value="TreeGrafter"/>
</dbReference>
<comment type="similarity">
    <text evidence="1 4">Belongs to the bacterial ribosomal protein bL12 family.</text>
</comment>
<dbReference type="HAMAP" id="MF_00368">
    <property type="entry name" value="Ribosomal_bL12"/>
    <property type="match status" value="1"/>
</dbReference>
<dbReference type="InterPro" id="IPR013823">
    <property type="entry name" value="Ribosomal_bL12_C"/>
</dbReference>
<dbReference type="CDD" id="cd00387">
    <property type="entry name" value="Ribosomal_L7_L12"/>
    <property type="match status" value="1"/>
</dbReference>
<dbReference type="EMBL" id="MFBJ01000001">
    <property type="protein sequence ID" value="OGD97627.1"/>
    <property type="molecule type" value="Genomic_DNA"/>
</dbReference>
<comment type="subunit">
    <text evidence="4">Homodimer. Part of the ribosomal stalk of the 50S ribosomal subunit. Forms a multimeric L10(L12)X complex, where L10 forms an elongated spine to which 2 to 4 L12 dimers bind in a sequential fashion. Binds GTP-bound translation factors.</text>
</comment>
<keyword evidence="3 4" id="KW-0687">Ribonucleoprotein</keyword>
<dbReference type="InterPro" id="IPR008932">
    <property type="entry name" value="Ribosomal_bL12_oligo"/>
</dbReference>
<dbReference type="PANTHER" id="PTHR45987:SF4">
    <property type="entry name" value="LARGE RIBOSOMAL SUBUNIT PROTEIN BL12M"/>
    <property type="match status" value="1"/>
</dbReference>
<dbReference type="NCBIfam" id="TIGR00855">
    <property type="entry name" value="L12"/>
    <property type="match status" value="1"/>
</dbReference>